<dbReference type="EMBL" id="RDQH01000327">
    <property type="protein sequence ID" value="RXI09478.1"/>
    <property type="molecule type" value="Genomic_DNA"/>
</dbReference>
<gene>
    <name evidence="1" type="ORF">DVH24_034095</name>
</gene>
<evidence type="ECO:0000313" key="2">
    <source>
        <dbReference type="Proteomes" id="UP000290289"/>
    </source>
</evidence>
<proteinExistence type="predicted"/>
<dbReference type="Proteomes" id="UP000290289">
    <property type="component" value="Chromosome 1"/>
</dbReference>
<comment type="caution">
    <text evidence="1">The sequence shown here is derived from an EMBL/GenBank/DDBJ whole genome shotgun (WGS) entry which is preliminary data.</text>
</comment>
<dbReference type="AlphaFoldDB" id="A0A498KNV6"/>
<accession>A0A498KNV6</accession>
<organism evidence="1 2">
    <name type="scientific">Malus domestica</name>
    <name type="common">Apple</name>
    <name type="synonym">Pyrus malus</name>
    <dbReference type="NCBI Taxonomy" id="3750"/>
    <lineage>
        <taxon>Eukaryota</taxon>
        <taxon>Viridiplantae</taxon>
        <taxon>Streptophyta</taxon>
        <taxon>Embryophyta</taxon>
        <taxon>Tracheophyta</taxon>
        <taxon>Spermatophyta</taxon>
        <taxon>Magnoliopsida</taxon>
        <taxon>eudicotyledons</taxon>
        <taxon>Gunneridae</taxon>
        <taxon>Pentapetalae</taxon>
        <taxon>rosids</taxon>
        <taxon>fabids</taxon>
        <taxon>Rosales</taxon>
        <taxon>Rosaceae</taxon>
        <taxon>Amygdaloideae</taxon>
        <taxon>Maleae</taxon>
        <taxon>Malus</taxon>
    </lineage>
</organism>
<sequence>MASFSQSENAKLKAFPIFPSHIRYMPGKIRDKAMFPIFLQKFPEEKSTSDWACNSDDMFPKTKKGKEKYLFVVESQKG</sequence>
<reference evidence="1 2" key="1">
    <citation type="submission" date="2018-10" db="EMBL/GenBank/DDBJ databases">
        <title>A high-quality apple genome assembly.</title>
        <authorList>
            <person name="Hu J."/>
        </authorList>
    </citation>
    <scope>NUCLEOTIDE SEQUENCE [LARGE SCALE GENOMIC DNA]</scope>
    <source>
        <strain evidence="2">cv. HFTH1</strain>
        <tissue evidence="1">Young leaf</tissue>
    </source>
</reference>
<protein>
    <submittedName>
        <fullName evidence="1">Uncharacterized protein</fullName>
    </submittedName>
</protein>
<name>A0A498KNV6_MALDO</name>
<evidence type="ECO:0000313" key="1">
    <source>
        <dbReference type="EMBL" id="RXI09478.1"/>
    </source>
</evidence>
<keyword evidence="2" id="KW-1185">Reference proteome</keyword>